<feature type="repeat" description="WD" evidence="3">
    <location>
        <begin position="124"/>
        <end position="160"/>
    </location>
</feature>
<keyword evidence="5" id="KW-1185">Reference proteome</keyword>
<dbReference type="InterPro" id="IPR020472">
    <property type="entry name" value="WD40_PAC1"/>
</dbReference>
<evidence type="ECO:0000256" key="2">
    <source>
        <dbReference type="ARBA" id="ARBA00022737"/>
    </source>
</evidence>
<dbReference type="AlphaFoldDB" id="A0ABC8RY14"/>
<sequence>MLEGHSDAVTAVSIVRPRNMAVQSGADLLLATASKDRTLRLWKDCRINLWLANEFDAEGDLVSIKKRRKDTENEDSQSEYCGKVINYLDVGGKSSALIAVGGSDPILRIWDPSKPGTLAPVFQFSSHASWISACKWHDKSWFHLVSASYDGKVMLWDLRTVWPLAVINSHKDKVLCVDWWKDDYVISGGVDSKLCISSEISVQ</sequence>
<dbReference type="Gene3D" id="2.130.10.10">
    <property type="entry name" value="YVTN repeat-like/Quinoprotein amine dehydrogenase"/>
    <property type="match status" value="2"/>
</dbReference>
<reference evidence="4 5" key="1">
    <citation type="submission" date="2024-02" db="EMBL/GenBank/DDBJ databases">
        <authorList>
            <person name="Vignale AGUSTIN F."/>
            <person name="Sosa J E."/>
            <person name="Modenutti C."/>
        </authorList>
    </citation>
    <scope>NUCLEOTIDE SEQUENCE [LARGE SCALE GENOMIC DNA]</scope>
</reference>
<dbReference type="PANTHER" id="PTHR19855:SF11">
    <property type="entry name" value="RIBOSOME BIOGENESIS PROTEIN WDR12"/>
    <property type="match status" value="1"/>
</dbReference>
<evidence type="ECO:0000313" key="4">
    <source>
        <dbReference type="EMBL" id="CAK9149824.1"/>
    </source>
</evidence>
<proteinExistence type="predicted"/>
<evidence type="ECO:0000313" key="5">
    <source>
        <dbReference type="Proteomes" id="UP001642360"/>
    </source>
</evidence>
<dbReference type="InterPro" id="IPR001680">
    <property type="entry name" value="WD40_rpt"/>
</dbReference>
<dbReference type="SMART" id="SM00320">
    <property type="entry name" value="WD40"/>
    <property type="match status" value="4"/>
</dbReference>
<protein>
    <submittedName>
        <fullName evidence="4">Uncharacterized protein</fullName>
    </submittedName>
</protein>
<dbReference type="EMBL" id="CAUOFW020001947">
    <property type="protein sequence ID" value="CAK9149824.1"/>
    <property type="molecule type" value="Genomic_DNA"/>
</dbReference>
<accession>A0ABC8RY14</accession>
<dbReference type="Pfam" id="PF00400">
    <property type="entry name" value="WD40"/>
    <property type="match status" value="3"/>
</dbReference>
<comment type="caution">
    <text evidence="4">The sequence shown here is derived from an EMBL/GenBank/DDBJ whole genome shotgun (WGS) entry which is preliminary data.</text>
</comment>
<dbReference type="InterPro" id="IPR019775">
    <property type="entry name" value="WD40_repeat_CS"/>
</dbReference>
<dbReference type="PROSITE" id="PS50294">
    <property type="entry name" value="WD_REPEATS_REGION"/>
    <property type="match status" value="1"/>
</dbReference>
<dbReference type="SUPFAM" id="SSF50978">
    <property type="entry name" value="WD40 repeat-like"/>
    <property type="match status" value="1"/>
</dbReference>
<dbReference type="Proteomes" id="UP001642360">
    <property type="component" value="Unassembled WGS sequence"/>
</dbReference>
<gene>
    <name evidence="4" type="ORF">ILEXP_LOCUS17909</name>
</gene>
<dbReference type="InterPro" id="IPR015943">
    <property type="entry name" value="WD40/YVTN_repeat-like_dom_sf"/>
</dbReference>
<dbReference type="PRINTS" id="PR00320">
    <property type="entry name" value="GPROTEINBRPT"/>
</dbReference>
<keyword evidence="1 3" id="KW-0853">WD repeat</keyword>
<name>A0ABC8RY14_9AQUA</name>
<dbReference type="InterPro" id="IPR036322">
    <property type="entry name" value="WD40_repeat_dom_sf"/>
</dbReference>
<dbReference type="PROSITE" id="PS50082">
    <property type="entry name" value="WD_REPEATS_2"/>
    <property type="match status" value="1"/>
</dbReference>
<dbReference type="PANTHER" id="PTHR19855">
    <property type="entry name" value="WD40 REPEAT PROTEIN 12, 37"/>
    <property type="match status" value="1"/>
</dbReference>
<evidence type="ECO:0000256" key="3">
    <source>
        <dbReference type="PROSITE-ProRule" id="PRU00221"/>
    </source>
</evidence>
<evidence type="ECO:0000256" key="1">
    <source>
        <dbReference type="ARBA" id="ARBA00022574"/>
    </source>
</evidence>
<organism evidence="4 5">
    <name type="scientific">Ilex paraguariensis</name>
    <name type="common">yerba mate</name>
    <dbReference type="NCBI Taxonomy" id="185542"/>
    <lineage>
        <taxon>Eukaryota</taxon>
        <taxon>Viridiplantae</taxon>
        <taxon>Streptophyta</taxon>
        <taxon>Embryophyta</taxon>
        <taxon>Tracheophyta</taxon>
        <taxon>Spermatophyta</taxon>
        <taxon>Magnoliopsida</taxon>
        <taxon>eudicotyledons</taxon>
        <taxon>Gunneridae</taxon>
        <taxon>Pentapetalae</taxon>
        <taxon>asterids</taxon>
        <taxon>campanulids</taxon>
        <taxon>Aquifoliales</taxon>
        <taxon>Aquifoliaceae</taxon>
        <taxon>Ilex</taxon>
    </lineage>
</organism>
<keyword evidence="2" id="KW-0677">Repeat</keyword>
<dbReference type="PROSITE" id="PS00678">
    <property type="entry name" value="WD_REPEATS_1"/>
    <property type="match status" value="1"/>
</dbReference>